<sequence>MIDEPVRVAHDSGFPPFAEIKDGKSEGLAVDIFRAVAARAGVDVTFVPVSFEQRQLTLADGRADAYFPLSITPERLQLFDFSDVLVVSGASLFVRASDVPPESLAALADKVVVTPRTGPVAPFIQKTAPAIKLVVTTDYEESLGRLVRGEAAAAALSYHVGSRIADGLYPGQVRSSPHMFLELPFAVAVPKGKRAGLLARLNAAIASIRADGTWRQINEHWRTE</sequence>
<dbReference type="InterPro" id="IPR001638">
    <property type="entry name" value="Solute-binding_3/MltF_N"/>
</dbReference>
<dbReference type="Pfam" id="PF00497">
    <property type="entry name" value="SBP_bac_3"/>
    <property type="match status" value="1"/>
</dbReference>
<dbReference type="SUPFAM" id="SSF53850">
    <property type="entry name" value="Periplasmic binding protein-like II"/>
    <property type="match status" value="1"/>
</dbReference>
<dbReference type="Proteomes" id="UP001156905">
    <property type="component" value="Unassembled WGS sequence"/>
</dbReference>
<dbReference type="EMBL" id="BSOW01000017">
    <property type="protein sequence ID" value="GLR87984.1"/>
    <property type="molecule type" value="Genomic_DNA"/>
</dbReference>
<keyword evidence="4" id="KW-1185">Reference proteome</keyword>
<evidence type="ECO:0000259" key="2">
    <source>
        <dbReference type="SMART" id="SM00062"/>
    </source>
</evidence>
<evidence type="ECO:0000313" key="4">
    <source>
        <dbReference type="Proteomes" id="UP001156905"/>
    </source>
</evidence>
<reference evidence="4" key="1">
    <citation type="journal article" date="2019" name="Int. J. Syst. Evol. Microbiol.">
        <title>The Global Catalogue of Microorganisms (GCM) 10K type strain sequencing project: providing services to taxonomists for standard genome sequencing and annotation.</title>
        <authorList>
            <consortium name="The Broad Institute Genomics Platform"/>
            <consortium name="The Broad Institute Genome Sequencing Center for Infectious Disease"/>
            <person name="Wu L."/>
            <person name="Ma J."/>
        </authorList>
    </citation>
    <scope>NUCLEOTIDE SEQUENCE [LARGE SCALE GENOMIC DNA]</scope>
    <source>
        <strain evidence="4">NBRC 102520</strain>
    </source>
</reference>
<proteinExistence type="predicted"/>
<name>A0ABQ6B0M9_9BRAD</name>
<dbReference type="SMART" id="SM00062">
    <property type="entry name" value="PBPb"/>
    <property type="match status" value="1"/>
</dbReference>
<protein>
    <submittedName>
        <fullName evidence="3">ABC transporter substrate-binding protein</fullName>
    </submittedName>
</protein>
<gene>
    <name evidence="3" type="ORF">GCM10007857_46960</name>
</gene>
<evidence type="ECO:0000256" key="1">
    <source>
        <dbReference type="ARBA" id="ARBA00022729"/>
    </source>
</evidence>
<evidence type="ECO:0000313" key="3">
    <source>
        <dbReference type="EMBL" id="GLR87984.1"/>
    </source>
</evidence>
<comment type="caution">
    <text evidence="3">The sequence shown here is derived from an EMBL/GenBank/DDBJ whole genome shotgun (WGS) entry which is preliminary data.</text>
</comment>
<organism evidence="3 4">
    <name type="scientific">Bradyrhizobium iriomotense</name>
    <dbReference type="NCBI Taxonomy" id="441950"/>
    <lineage>
        <taxon>Bacteria</taxon>
        <taxon>Pseudomonadati</taxon>
        <taxon>Pseudomonadota</taxon>
        <taxon>Alphaproteobacteria</taxon>
        <taxon>Hyphomicrobiales</taxon>
        <taxon>Nitrobacteraceae</taxon>
        <taxon>Bradyrhizobium</taxon>
    </lineage>
</organism>
<feature type="domain" description="Solute-binding protein family 3/N-terminal" evidence="2">
    <location>
        <begin position="5"/>
        <end position="224"/>
    </location>
</feature>
<dbReference type="PANTHER" id="PTHR35936:SF17">
    <property type="entry name" value="ARGININE-BINDING EXTRACELLULAR PROTEIN ARTP"/>
    <property type="match status" value="1"/>
</dbReference>
<dbReference type="PANTHER" id="PTHR35936">
    <property type="entry name" value="MEMBRANE-BOUND LYTIC MUREIN TRANSGLYCOSYLASE F"/>
    <property type="match status" value="1"/>
</dbReference>
<keyword evidence="1" id="KW-0732">Signal</keyword>
<accession>A0ABQ6B0M9</accession>
<dbReference type="RefSeq" id="WP_284269140.1">
    <property type="nucleotide sequence ID" value="NZ_BSOW01000017.1"/>
</dbReference>
<dbReference type="Gene3D" id="3.40.190.10">
    <property type="entry name" value="Periplasmic binding protein-like II"/>
    <property type="match status" value="2"/>
</dbReference>